<evidence type="ECO:0000313" key="4">
    <source>
        <dbReference type="Proteomes" id="UP000009328"/>
    </source>
</evidence>
<keyword evidence="2" id="KW-0812">Transmembrane</keyword>
<gene>
    <name evidence="3" type="ORF">BN7_3370</name>
</gene>
<keyword evidence="2" id="KW-1133">Transmembrane helix</keyword>
<feature type="transmembrane region" description="Helical" evidence="2">
    <location>
        <begin position="307"/>
        <end position="331"/>
    </location>
</feature>
<dbReference type="EMBL" id="CAIF01000090">
    <property type="protein sequence ID" value="CCH43816.1"/>
    <property type="molecule type" value="Genomic_DNA"/>
</dbReference>
<proteinExistence type="predicted"/>
<evidence type="ECO:0000256" key="1">
    <source>
        <dbReference type="SAM" id="MobiDB-lite"/>
    </source>
</evidence>
<keyword evidence="2" id="KW-0472">Membrane</keyword>
<protein>
    <submittedName>
        <fullName evidence="3">Uncharacterized protein</fullName>
    </submittedName>
</protein>
<dbReference type="InParanoid" id="K0KLG7"/>
<evidence type="ECO:0000256" key="2">
    <source>
        <dbReference type="SAM" id="Phobius"/>
    </source>
</evidence>
<accession>K0KLG7</accession>
<dbReference type="AlphaFoldDB" id="K0KLG7"/>
<dbReference type="HOGENOM" id="CLU_674748_0_0_1"/>
<sequence length="408" mass="47401">MSAINHPKPNKLKSDGGTSDIDSTDTKVNRLLSPHLSILETLQFNNEHDYQQDQSLDLNSYDFTSYQSLQMNHIPRPTSSVLSSSDIEDYQDIDQDINDDIDQDIDDDKTIEIDLNQSIDTPSFILPNMNQSINNEQILIIGYKKHLFYENLSNDLKPHFTLNQQEHHRMVIILFNGLIKIGNVLNWLKFHPDSYCIPIYQNLNQNIIYNILNKYNINLIMEPIHYNELDTFQLLGSLNNIPIESNHNFNQLIKIDPTIQTNQEYSSKKIILKNQSYEINHHPIHPYHNHKYKSKKLNHKHLKFKKFLLLGLSLSIGIGIGITTALTITFLKPSNNNNTISIKHDTNPSMSALSHYWKTNLIFLKKNVVSLTKITLNKSFDLINKFNDYWESLMSRNHGVFNGLIWFI</sequence>
<keyword evidence="4" id="KW-1185">Reference proteome</keyword>
<reference evidence="3 4" key="1">
    <citation type="journal article" date="2012" name="Eukaryot. Cell">
        <title>Draft genome sequence of Wickerhamomyces ciferrii NRRL Y-1031 F-60-10.</title>
        <authorList>
            <person name="Schneider J."/>
            <person name="Andrea H."/>
            <person name="Blom J."/>
            <person name="Jaenicke S."/>
            <person name="Ruckert C."/>
            <person name="Schorsch C."/>
            <person name="Szczepanowski R."/>
            <person name="Farwick M."/>
            <person name="Goesmann A."/>
            <person name="Puhler A."/>
            <person name="Schaffer S."/>
            <person name="Tauch A."/>
            <person name="Kohler T."/>
            <person name="Brinkrolf K."/>
        </authorList>
    </citation>
    <scope>NUCLEOTIDE SEQUENCE [LARGE SCALE GENOMIC DNA]</scope>
    <source>
        <strain evidence="4">ATCC 14091 / BCRC 22168 / CBS 111 / JCM 3599 / NBRC 0793 / NRRL Y-1031 F-60-10</strain>
    </source>
</reference>
<feature type="region of interest" description="Disordered" evidence="1">
    <location>
        <begin position="1"/>
        <end position="25"/>
    </location>
</feature>
<evidence type="ECO:0000313" key="3">
    <source>
        <dbReference type="EMBL" id="CCH43816.1"/>
    </source>
</evidence>
<comment type="caution">
    <text evidence="3">The sequence shown here is derived from an EMBL/GenBank/DDBJ whole genome shotgun (WGS) entry which is preliminary data.</text>
</comment>
<organism evidence="3 4">
    <name type="scientific">Wickerhamomyces ciferrii (strain ATCC 14091 / BCRC 22168 / CBS 111 / JCM 3599 / NBRC 0793 / NRRL Y-1031 F-60-10)</name>
    <name type="common">Yeast</name>
    <name type="synonym">Pichia ciferrii</name>
    <dbReference type="NCBI Taxonomy" id="1206466"/>
    <lineage>
        <taxon>Eukaryota</taxon>
        <taxon>Fungi</taxon>
        <taxon>Dikarya</taxon>
        <taxon>Ascomycota</taxon>
        <taxon>Saccharomycotina</taxon>
        <taxon>Saccharomycetes</taxon>
        <taxon>Phaffomycetales</taxon>
        <taxon>Wickerhamomycetaceae</taxon>
        <taxon>Wickerhamomyces</taxon>
    </lineage>
</organism>
<name>K0KLG7_WICCF</name>
<dbReference type="Proteomes" id="UP000009328">
    <property type="component" value="Unassembled WGS sequence"/>
</dbReference>